<keyword evidence="2" id="KW-1185">Reference proteome</keyword>
<comment type="caution">
    <text evidence="1">The sequence shown here is derived from an EMBL/GenBank/DDBJ whole genome shotgun (WGS) entry which is preliminary data.</text>
</comment>
<dbReference type="Proteomes" id="UP001165393">
    <property type="component" value="Unassembled WGS sequence"/>
</dbReference>
<dbReference type="AlphaFoldDB" id="A0AA42B7L1"/>
<dbReference type="Gene3D" id="3.40.1090.10">
    <property type="entry name" value="Cytosolic phospholipase A2 catalytic domain"/>
    <property type="match status" value="1"/>
</dbReference>
<accession>A0AA42B7L1</accession>
<dbReference type="RefSeq" id="WP_251261693.1">
    <property type="nucleotide sequence ID" value="NZ_JAMQGP010000004.1"/>
</dbReference>
<gene>
    <name evidence="1" type="ORF">NAF29_11410</name>
</gene>
<reference evidence="1 2" key="1">
    <citation type="journal article" date="2013" name="Antonie Van Leeuwenhoek">
        <title>Echinimonas agarilytica gen. nov., sp. nov., a new gammaproteobacterium isolated from the sea urchin Strongylocentrotus intermedius.</title>
        <authorList>
            <person name="Nedashkovskaya O.I."/>
            <person name="Stenkova A.M."/>
            <person name="Zhukova N.V."/>
            <person name="Van Trappen S."/>
            <person name="Lee J.S."/>
            <person name="Kim S.B."/>
        </authorList>
    </citation>
    <scope>NUCLEOTIDE SEQUENCE [LARGE SCALE GENOMIC DNA]</scope>
    <source>
        <strain evidence="1 2">KMM 6351</strain>
    </source>
</reference>
<dbReference type="EMBL" id="JAMQGP010000004">
    <property type="protein sequence ID" value="MCM2680275.1"/>
    <property type="molecule type" value="Genomic_DNA"/>
</dbReference>
<evidence type="ECO:0000313" key="2">
    <source>
        <dbReference type="Proteomes" id="UP001165393"/>
    </source>
</evidence>
<dbReference type="SUPFAM" id="SSF52151">
    <property type="entry name" value="FabD/lysophospholipase-like"/>
    <property type="match status" value="1"/>
</dbReference>
<organism evidence="1 2">
    <name type="scientific">Echinimonas agarilytica</name>
    <dbReference type="NCBI Taxonomy" id="1215918"/>
    <lineage>
        <taxon>Bacteria</taxon>
        <taxon>Pseudomonadati</taxon>
        <taxon>Pseudomonadota</taxon>
        <taxon>Gammaproteobacteria</taxon>
        <taxon>Alteromonadales</taxon>
        <taxon>Echinimonadaceae</taxon>
        <taxon>Echinimonas</taxon>
    </lineage>
</organism>
<protein>
    <submittedName>
        <fullName evidence="1">Uncharacterized protein</fullName>
    </submittedName>
</protein>
<name>A0AA42B7L1_9GAMM</name>
<proteinExistence type="predicted"/>
<evidence type="ECO:0000313" key="1">
    <source>
        <dbReference type="EMBL" id="MCM2680275.1"/>
    </source>
</evidence>
<sequence length="359" mass="40468">MTTQNVRLLAGPKAYSHIIRNGLQPNDISTLLGASGGPKWFILSHLDQYLSGEFFANRNTPLNLLGTSAGGWRFACYCQKEPVAATQRFIEHYASTVYSSHAKAPEITEKAFAMVDDLLGLSGIEEILQHPTFRLHVVVARAKHFAAMQSNTAQWVGLAIGAAANTISRKLLPSTFERILFHNASDSSPFLRLNDYPTRNYKLTEHNLRQVLLATGAIPMVIDPQRDISGPGKGCYSDGGIVDYHFDIPNQSTGIVLYPHFYKDITPGWFDKGLWWRKAKPEHYNNVVIAAPSPQLVNTLPYGKISDRNDFKRLSVKQRLDYWKVVISEGERMAEFFAERHHRQDWPEFVELMPAPTRA</sequence>
<dbReference type="InterPro" id="IPR016035">
    <property type="entry name" value="Acyl_Trfase/lysoPLipase"/>
</dbReference>